<dbReference type="GO" id="GO:0005829">
    <property type="term" value="C:cytosol"/>
    <property type="evidence" value="ECO:0007669"/>
    <property type="project" value="TreeGrafter"/>
</dbReference>
<dbReference type="FunFam" id="1.20.1050.60:FF:000001">
    <property type="entry name" value="Putative alpha-1,2-mannosidase"/>
    <property type="match status" value="1"/>
</dbReference>
<dbReference type="GO" id="GO:0000224">
    <property type="term" value="F:peptide-N4-(N-acetyl-beta-glucosaminyl)asparagine amidase activity"/>
    <property type="evidence" value="ECO:0007669"/>
    <property type="project" value="TreeGrafter"/>
</dbReference>
<dbReference type="InterPro" id="IPR008928">
    <property type="entry name" value="6-hairpin_glycosidase_sf"/>
</dbReference>
<dbReference type="Gene3D" id="1.20.1610.10">
    <property type="entry name" value="alpha-1,2-mannosidases domains"/>
    <property type="match status" value="1"/>
</dbReference>
<keyword evidence="5" id="KW-1185">Reference proteome</keyword>
<dbReference type="PANTHER" id="PTHR12143:SF39">
    <property type="entry name" value="SECRETED PROTEIN"/>
    <property type="match status" value="1"/>
</dbReference>
<feature type="signal peptide" evidence="1">
    <location>
        <begin position="1"/>
        <end position="26"/>
    </location>
</feature>
<evidence type="ECO:0008006" key="6">
    <source>
        <dbReference type="Google" id="ProtNLM"/>
    </source>
</evidence>
<accession>A0A2P2E729</accession>
<dbReference type="Gene3D" id="2.70.98.10">
    <property type="match status" value="1"/>
</dbReference>
<dbReference type="EMBL" id="BFBR01000001">
    <property type="protein sequence ID" value="GBF56866.1"/>
    <property type="molecule type" value="Genomic_DNA"/>
</dbReference>
<dbReference type="Proteomes" id="UP000245086">
    <property type="component" value="Unassembled WGS sequence"/>
</dbReference>
<evidence type="ECO:0000259" key="2">
    <source>
        <dbReference type="Pfam" id="PF07971"/>
    </source>
</evidence>
<sequence>MIHRASAWSLSMLLLLLHALGSTVQARTLKPVDFVDPFIGTDGTGHVFPGAVVPFGMVAPGPDMADRGWSYSSGYQYQARSIMGFSNTHISGAGIGELGDVLLQPRAGTSWTSSSTQFRSGFDKASEQASPGYYAVTLTDHQVRVELTAGPRVAIQRYRFLKGTRAQVLLDLQHGILFGEGPRVERSEVAQAADRGEISGTIWSKNWVTRQASFVVQFDRPIRRITTLPPRPGDKAPRLLLEFGLGASRTLEARIALSTIDVAGAKANLAAFGTPRFEAVHQAARRAWSELLDRVEISAGARQKRIFYSALYRTLIHPSDIADVDGRVRGPRGQIIATKTGHYYSTLSLWDTFRGVHPLLTLVAPERVDGMVQTLLEHHDQQGYLPLWTAWGQETWTMIGNPALPVIADAMVKGFKGFDHQQALRAMVETSTRPRPDAPAWAQRDWTAYERLGYVPFDLAPGEAVSKSLEYGIGDDAVVRVARLLGQEDIAARFAKRSQGYRLLFDPVTRTMRAKDQAGAWRTPFDPLVPTSPMNNPGDYTEANAWQYTATPALHDADGFAALLGGPTELGDWLDVFFSLPSLGDNKHLGQEAMIGQYAHGNEPSHHIAWLYAYSDRPRKGPAMVARIAREFYSDQPNGIIGNDDCGQMSAWYVFATLGFYPVEPASGRFTLGRPLVASARLHLPHRRTLQITRRGSDEAIRLNGSHVVGPEVAYLDLMDGGALDFPAED</sequence>
<dbReference type="AlphaFoldDB" id="A0A2P2E729"/>
<reference evidence="4 5" key="1">
    <citation type="journal article" date="2018" name="Genome Announc.">
        <title>Draft Genome Sequence of "Candidatus Phycosocius bacilliformis," an Alphaproteobacterial Ectosymbiont of the Hydrocarbon-Producing Green Alga Botryococcus braunii.</title>
        <authorList>
            <person name="Tanabe Y."/>
            <person name="Yamaguchi H."/>
            <person name="Watanabe M.M."/>
        </authorList>
    </citation>
    <scope>NUCLEOTIDE SEQUENCE [LARGE SCALE GENOMIC DNA]</scope>
    <source>
        <strain evidence="4 5">BOTRYCO-2</strain>
    </source>
</reference>
<dbReference type="InterPro" id="IPR014718">
    <property type="entry name" value="GH-type_carb-bd"/>
</dbReference>
<dbReference type="Gene3D" id="1.20.1050.60">
    <property type="entry name" value="alpha-1,2-mannosidase"/>
    <property type="match status" value="1"/>
</dbReference>
<dbReference type="InterPro" id="IPR012939">
    <property type="entry name" value="Glyco_hydro_92"/>
</dbReference>
<gene>
    <name evidence="4" type="ORF">PbB2_00523</name>
</gene>
<dbReference type="GO" id="GO:0005975">
    <property type="term" value="P:carbohydrate metabolic process"/>
    <property type="evidence" value="ECO:0007669"/>
    <property type="project" value="InterPro"/>
</dbReference>
<dbReference type="PANTHER" id="PTHR12143">
    <property type="entry name" value="PEPTIDE N-GLYCANASE PNGASE -RELATED"/>
    <property type="match status" value="1"/>
</dbReference>
<dbReference type="InterPro" id="IPR005887">
    <property type="entry name" value="GH92_a_mannosidase_put"/>
</dbReference>
<feature type="domain" description="Glycosyl hydrolase family 92" evidence="2">
    <location>
        <begin position="265"/>
        <end position="726"/>
    </location>
</feature>
<dbReference type="OrthoDB" id="9804511at2"/>
<comment type="caution">
    <text evidence="4">The sequence shown here is derived from an EMBL/GenBank/DDBJ whole genome shotgun (WGS) entry which is preliminary data.</text>
</comment>
<dbReference type="InterPro" id="IPR041371">
    <property type="entry name" value="GH92_N"/>
</dbReference>
<evidence type="ECO:0000313" key="4">
    <source>
        <dbReference type="EMBL" id="GBF56866.1"/>
    </source>
</evidence>
<feature type="chain" id="PRO_5015134873" description="Glycosyl hydrolase family 92 domain-containing protein" evidence="1">
    <location>
        <begin position="27"/>
        <end position="730"/>
    </location>
</feature>
<proteinExistence type="predicted"/>
<dbReference type="Pfam" id="PF17678">
    <property type="entry name" value="Glyco_hydro_92N"/>
    <property type="match status" value="1"/>
</dbReference>
<name>A0A2P2E729_9PROT</name>
<dbReference type="RefSeq" id="WP_108983707.1">
    <property type="nucleotide sequence ID" value="NZ_BFBR01000001.1"/>
</dbReference>
<dbReference type="GO" id="GO:0006516">
    <property type="term" value="P:glycoprotein catabolic process"/>
    <property type="evidence" value="ECO:0007669"/>
    <property type="project" value="TreeGrafter"/>
</dbReference>
<dbReference type="SUPFAM" id="SSF48208">
    <property type="entry name" value="Six-hairpin glycosidases"/>
    <property type="match status" value="1"/>
</dbReference>
<dbReference type="NCBIfam" id="TIGR01180">
    <property type="entry name" value="aman2_put"/>
    <property type="match status" value="1"/>
</dbReference>
<dbReference type="Pfam" id="PF07971">
    <property type="entry name" value="Glyco_hydro_92"/>
    <property type="match status" value="1"/>
</dbReference>
<feature type="domain" description="Glycosyl hydrolase family 92 N-terminal" evidence="3">
    <location>
        <begin position="34"/>
        <end position="258"/>
    </location>
</feature>
<dbReference type="InterPro" id="IPR050883">
    <property type="entry name" value="PNGase"/>
</dbReference>
<organism evidence="4 5">
    <name type="scientific">Candidatus Phycosocius bacilliformis</name>
    <dbReference type="NCBI Taxonomy" id="1445552"/>
    <lineage>
        <taxon>Bacteria</taxon>
        <taxon>Pseudomonadati</taxon>
        <taxon>Pseudomonadota</taxon>
        <taxon>Alphaproteobacteria</taxon>
        <taxon>Caulobacterales</taxon>
        <taxon>Caulobacterales incertae sedis</taxon>
        <taxon>Candidatus Phycosocius</taxon>
    </lineage>
</organism>
<protein>
    <recommendedName>
        <fullName evidence="6">Glycosyl hydrolase family 92 domain-containing protein</fullName>
    </recommendedName>
</protein>
<keyword evidence="1" id="KW-0732">Signal</keyword>
<dbReference type="GO" id="GO:0030246">
    <property type="term" value="F:carbohydrate binding"/>
    <property type="evidence" value="ECO:0007669"/>
    <property type="project" value="InterPro"/>
</dbReference>
<dbReference type="Gene3D" id="3.30.2080.10">
    <property type="entry name" value="GH92 mannosidase domain"/>
    <property type="match status" value="1"/>
</dbReference>
<evidence type="ECO:0000259" key="3">
    <source>
        <dbReference type="Pfam" id="PF17678"/>
    </source>
</evidence>
<evidence type="ECO:0000313" key="5">
    <source>
        <dbReference type="Proteomes" id="UP000245086"/>
    </source>
</evidence>
<evidence type="ECO:0000256" key="1">
    <source>
        <dbReference type="SAM" id="SignalP"/>
    </source>
</evidence>